<protein>
    <recommendedName>
        <fullName evidence="5">Transmembrane protein</fullName>
    </recommendedName>
</protein>
<dbReference type="HOGENOM" id="CLU_501521_0_0_1"/>
<dbReference type="GeneID" id="19183144"/>
<reference evidence="3 4" key="1">
    <citation type="submission" date="2013-03" db="EMBL/GenBank/DDBJ databases">
        <title>The Genome Sequence of Cladophialophora yegresii CBS 114405.</title>
        <authorList>
            <consortium name="The Broad Institute Genomics Platform"/>
            <person name="Cuomo C."/>
            <person name="de Hoog S."/>
            <person name="Gorbushina A."/>
            <person name="Walker B."/>
            <person name="Young S.K."/>
            <person name="Zeng Q."/>
            <person name="Gargeya S."/>
            <person name="Fitzgerald M."/>
            <person name="Haas B."/>
            <person name="Abouelleil A."/>
            <person name="Allen A.W."/>
            <person name="Alvarado L."/>
            <person name="Arachchi H.M."/>
            <person name="Berlin A.M."/>
            <person name="Chapman S.B."/>
            <person name="Gainer-Dewar J."/>
            <person name="Goldberg J."/>
            <person name="Griggs A."/>
            <person name="Gujja S."/>
            <person name="Hansen M."/>
            <person name="Howarth C."/>
            <person name="Imamovic A."/>
            <person name="Ireland A."/>
            <person name="Larimer J."/>
            <person name="McCowan C."/>
            <person name="Murphy C."/>
            <person name="Pearson M."/>
            <person name="Poon T.W."/>
            <person name="Priest M."/>
            <person name="Roberts A."/>
            <person name="Saif S."/>
            <person name="Shea T."/>
            <person name="Sisk P."/>
            <person name="Sykes S."/>
            <person name="Wortman J."/>
            <person name="Nusbaum C."/>
            <person name="Birren B."/>
        </authorList>
    </citation>
    <scope>NUCLEOTIDE SEQUENCE [LARGE SCALE GENOMIC DNA]</scope>
    <source>
        <strain evidence="3 4">CBS 114405</strain>
    </source>
</reference>
<dbReference type="AlphaFoldDB" id="W9WAR3"/>
<keyword evidence="2" id="KW-1133">Transmembrane helix</keyword>
<organism evidence="3 4">
    <name type="scientific">Cladophialophora yegresii CBS 114405</name>
    <dbReference type="NCBI Taxonomy" id="1182544"/>
    <lineage>
        <taxon>Eukaryota</taxon>
        <taxon>Fungi</taxon>
        <taxon>Dikarya</taxon>
        <taxon>Ascomycota</taxon>
        <taxon>Pezizomycotina</taxon>
        <taxon>Eurotiomycetes</taxon>
        <taxon>Chaetothyriomycetidae</taxon>
        <taxon>Chaetothyriales</taxon>
        <taxon>Herpotrichiellaceae</taxon>
        <taxon>Cladophialophora</taxon>
    </lineage>
</organism>
<name>W9WAR3_9EURO</name>
<evidence type="ECO:0000256" key="1">
    <source>
        <dbReference type="SAM" id="MobiDB-lite"/>
    </source>
</evidence>
<dbReference type="Proteomes" id="UP000019473">
    <property type="component" value="Unassembled WGS sequence"/>
</dbReference>
<evidence type="ECO:0000313" key="4">
    <source>
        <dbReference type="Proteomes" id="UP000019473"/>
    </source>
</evidence>
<keyword evidence="2" id="KW-0812">Transmembrane</keyword>
<dbReference type="EMBL" id="AMGW01000006">
    <property type="protein sequence ID" value="EXJ55649.1"/>
    <property type="molecule type" value="Genomic_DNA"/>
</dbReference>
<evidence type="ECO:0008006" key="5">
    <source>
        <dbReference type="Google" id="ProtNLM"/>
    </source>
</evidence>
<feature type="compositionally biased region" description="Polar residues" evidence="1">
    <location>
        <begin position="11"/>
        <end position="20"/>
    </location>
</feature>
<dbReference type="RefSeq" id="XP_007760759.1">
    <property type="nucleotide sequence ID" value="XM_007762569.1"/>
</dbReference>
<proteinExistence type="predicted"/>
<evidence type="ECO:0000313" key="3">
    <source>
        <dbReference type="EMBL" id="EXJ55649.1"/>
    </source>
</evidence>
<dbReference type="OrthoDB" id="4161707at2759"/>
<dbReference type="VEuPathDB" id="FungiDB:A1O7_08578"/>
<accession>W9WAR3</accession>
<feature type="compositionally biased region" description="Polar residues" evidence="1">
    <location>
        <begin position="48"/>
        <end position="66"/>
    </location>
</feature>
<feature type="transmembrane region" description="Helical" evidence="2">
    <location>
        <begin position="135"/>
        <end position="152"/>
    </location>
</feature>
<keyword evidence="4" id="KW-1185">Reference proteome</keyword>
<sequence>MTERSERRQQLKTSYVTNADTRPKDRGEALPSRSDRQRRHVAVPDNSPHVSINASSSKSSTHTPMPSVSCDGDHASVPASRAPRKVLSKPEPDAGSGQAEENVRVRANFETTLATTGYIKKGLLAATDQLVTSHLFRSVLLFLILLGAVWLARRQVSNIDAAMIDVAVRSWSLLETTSLAAFDIAIRTAASVVQLSVLGGRWIDNQGGYRGLLRQATESILGVGTLCASTTTLWIATWLHIPCVPLDVQIVTGILNETVRELDGWVGISDTLPPYIDSFYWATTPLQSVQTRLQWSDVALPPKEALTKTLTRYMRELLISAQRMYSITLTTNRLLVMAVINLKEVQVMVDEVTTPSKRWTWTAQQHASAEEMLYRLIDGFDKLIANTAEATSSCLATLEKAHALGLECGGLAAQCREAIAAMPEAQYASPFGLFIRKTDDLLTALSRLVQDSTQPNTKSIIDKLAHGRRKLNNHRAKLAQTRTVISVSRAPTNATALQPLREAIHEVLGYLNTAKQRPRPNRNYGRPDEEGFFTMPPAFSAMPVVMPASIKAAPVVTITESFG</sequence>
<evidence type="ECO:0000256" key="2">
    <source>
        <dbReference type="SAM" id="Phobius"/>
    </source>
</evidence>
<feature type="region of interest" description="Disordered" evidence="1">
    <location>
        <begin position="1"/>
        <end position="101"/>
    </location>
</feature>
<gene>
    <name evidence="3" type="ORF">A1O7_08578</name>
</gene>
<keyword evidence="2" id="KW-0472">Membrane</keyword>
<comment type="caution">
    <text evidence="3">The sequence shown here is derived from an EMBL/GenBank/DDBJ whole genome shotgun (WGS) entry which is preliminary data.</text>
</comment>